<dbReference type="EMBL" id="JAAALK010000284">
    <property type="protein sequence ID" value="KAG8067471.1"/>
    <property type="molecule type" value="Genomic_DNA"/>
</dbReference>
<evidence type="ECO:0000313" key="1">
    <source>
        <dbReference type="EMBL" id="KAG8067471.1"/>
    </source>
</evidence>
<protein>
    <submittedName>
        <fullName evidence="1">Uncharacterized protein</fullName>
    </submittedName>
</protein>
<dbReference type="Proteomes" id="UP000729402">
    <property type="component" value="Unassembled WGS sequence"/>
</dbReference>
<sequence length="82" mass="9195">MDSGALGDNNKDAGDQSLDWIIVETEEEMKCQDTLVDYHTVAEDAILKYDFNETSTTADSLIGPMALKVQFPVEWRRGTLKL</sequence>
<accession>A0A8J5VQL0</accession>
<reference evidence="1" key="1">
    <citation type="journal article" date="2021" name="bioRxiv">
        <title>Whole Genome Assembly and Annotation of Northern Wild Rice, Zizania palustris L., Supports a Whole Genome Duplication in the Zizania Genus.</title>
        <authorList>
            <person name="Haas M."/>
            <person name="Kono T."/>
            <person name="Macchietto M."/>
            <person name="Millas R."/>
            <person name="McGilp L."/>
            <person name="Shao M."/>
            <person name="Duquette J."/>
            <person name="Hirsch C.N."/>
            <person name="Kimball J."/>
        </authorList>
    </citation>
    <scope>NUCLEOTIDE SEQUENCE</scope>
    <source>
        <tissue evidence="1">Fresh leaf tissue</tissue>
    </source>
</reference>
<evidence type="ECO:0000313" key="2">
    <source>
        <dbReference type="Proteomes" id="UP000729402"/>
    </source>
</evidence>
<comment type="caution">
    <text evidence="1">The sequence shown here is derived from an EMBL/GenBank/DDBJ whole genome shotgun (WGS) entry which is preliminary data.</text>
</comment>
<proteinExistence type="predicted"/>
<gene>
    <name evidence="1" type="ORF">GUJ93_ZPchr0005g15183</name>
</gene>
<keyword evidence="2" id="KW-1185">Reference proteome</keyword>
<organism evidence="1 2">
    <name type="scientific">Zizania palustris</name>
    <name type="common">Northern wild rice</name>
    <dbReference type="NCBI Taxonomy" id="103762"/>
    <lineage>
        <taxon>Eukaryota</taxon>
        <taxon>Viridiplantae</taxon>
        <taxon>Streptophyta</taxon>
        <taxon>Embryophyta</taxon>
        <taxon>Tracheophyta</taxon>
        <taxon>Spermatophyta</taxon>
        <taxon>Magnoliopsida</taxon>
        <taxon>Liliopsida</taxon>
        <taxon>Poales</taxon>
        <taxon>Poaceae</taxon>
        <taxon>BOP clade</taxon>
        <taxon>Oryzoideae</taxon>
        <taxon>Oryzeae</taxon>
        <taxon>Zizaniinae</taxon>
        <taxon>Zizania</taxon>
    </lineage>
</organism>
<reference evidence="1" key="2">
    <citation type="submission" date="2021-02" db="EMBL/GenBank/DDBJ databases">
        <authorList>
            <person name="Kimball J.A."/>
            <person name="Haas M.W."/>
            <person name="Macchietto M."/>
            <person name="Kono T."/>
            <person name="Duquette J."/>
            <person name="Shao M."/>
        </authorList>
    </citation>
    <scope>NUCLEOTIDE SEQUENCE</scope>
    <source>
        <tissue evidence="1">Fresh leaf tissue</tissue>
    </source>
</reference>
<name>A0A8J5VQL0_ZIZPA</name>
<dbReference type="AlphaFoldDB" id="A0A8J5VQL0"/>